<accession>A0A0F9WF56</accession>
<protein>
    <submittedName>
        <fullName evidence="1">Uncharacterized protein</fullName>
    </submittedName>
</protein>
<organism evidence="1">
    <name type="scientific">marine sediment metagenome</name>
    <dbReference type="NCBI Taxonomy" id="412755"/>
    <lineage>
        <taxon>unclassified sequences</taxon>
        <taxon>metagenomes</taxon>
        <taxon>ecological metagenomes</taxon>
    </lineage>
</organism>
<reference evidence="1" key="1">
    <citation type="journal article" date="2015" name="Nature">
        <title>Complex archaea that bridge the gap between prokaryotes and eukaryotes.</title>
        <authorList>
            <person name="Spang A."/>
            <person name="Saw J.H."/>
            <person name="Jorgensen S.L."/>
            <person name="Zaremba-Niedzwiedzka K."/>
            <person name="Martijn J."/>
            <person name="Lind A.E."/>
            <person name="van Eijk R."/>
            <person name="Schleper C."/>
            <person name="Guy L."/>
            <person name="Ettema T.J."/>
        </authorList>
    </citation>
    <scope>NUCLEOTIDE SEQUENCE</scope>
</reference>
<sequence>MILDANHASVNFLFCGGTGQKWGKHKWLFVPYWKKELRLLNIPSGLKSQVYIPFDCEVVDAFVISEPLGFIDIIITNIRGGFLLHLDSSMNTRTFGQRINKGDILKATVMATSGIYESSVVLKLRTK</sequence>
<name>A0A0F9WF56_9ZZZZ</name>
<proteinExistence type="predicted"/>
<comment type="caution">
    <text evidence="1">The sequence shown here is derived from an EMBL/GenBank/DDBJ whole genome shotgun (WGS) entry which is preliminary data.</text>
</comment>
<dbReference type="EMBL" id="LAZR01000287">
    <property type="protein sequence ID" value="KKN76908.1"/>
    <property type="molecule type" value="Genomic_DNA"/>
</dbReference>
<evidence type="ECO:0000313" key="1">
    <source>
        <dbReference type="EMBL" id="KKN76908.1"/>
    </source>
</evidence>
<dbReference type="AlphaFoldDB" id="A0A0F9WF56"/>
<gene>
    <name evidence="1" type="ORF">LCGC14_0365590</name>
</gene>